<accession>X4YUJ5</accession>
<name>X4YUJ5_9CAUD</name>
<dbReference type="GeneID" id="19526918"/>
<keyword evidence="2" id="KW-1185">Reference proteome</keyword>
<dbReference type="EMBL" id="KJ489011">
    <property type="protein sequence ID" value="AHV83083.1"/>
    <property type="molecule type" value="Genomic_DNA"/>
</dbReference>
<gene>
    <name evidence="1" type="ORF">P092_0042</name>
</gene>
<dbReference type="Proteomes" id="UP000019789">
    <property type="component" value="Segment"/>
</dbReference>
<protein>
    <submittedName>
        <fullName evidence="1">Uncharacterized protein</fullName>
    </submittedName>
</protein>
<sequence length="95" mass="10642">MEKKELLEVIESYKKQPFWAGYMDRFTNALHNGKLTWFIKTAGDGGVLDDYVYPIGTVMPCTGHITPDDTGTWDILGITEAGKLVQFKGEAIETK</sequence>
<organism evidence="1 2">
    <name type="scientific">Lactococcus phage P092</name>
    <dbReference type="NCBI Taxonomy" id="1476887"/>
    <lineage>
        <taxon>Viruses</taxon>
        <taxon>Duplodnaviria</taxon>
        <taxon>Heunggongvirae</taxon>
        <taxon>Uroviricota</taxon>
        <taxon>Caudoviricetes</taxon>
        <taxon>Nevevirus</taxon>
        <taxon>Nevevirus P092</taxon>
    </lineage>
</organism>
<reference evidence="1 2" key="1">
    <citation type="submission" date="2014-02" db="EMBL/GenBank/DDBJ databases">
        <title>Complete genome sequences of four novel Lactococcus lactis phages distantly related to the rare 1706 phage species.</title>
        <authorList>
            <person name="Kot W."/>
            <person name="Neve H."/>
            <person name="Vogensen F.K."/>
            <person name="Heller K.J."/>
            <person name="Hansen L.H."/>
        </authorList>
    </citation>
    <scope>NUCLEOTIDE SEQUENCE [LARGE SCALE GENOMIC DNA]</scope>
</reference>
<proteinExistence type="predicted"/>
<evidence type="ECO:0000313" key="1">
    <source>
        <dbReference type="EMBL" id="AHV83083.1"/>
    </source>
</evidence>
<dbReference type="KEGG" id="vg:19526918"/>
<evidence type="ECO:0000313" key="2">
    <source>
        <dbReference type="Proteomes" id="UP000019789"/>
    </source>
</evidence>
<dbReference type="RefSeq" id="YP_009035103.1">
    <property type="nucleotide sequence ID" value="NC_024203.1"/>
</dbReference>